<reference evidence="2 3" key="2">
    <citation type="submission" date="2024-07" db="EMBL/GenBank/DDBJ databases">
        <authorList>
            <person name="Akdeniz Z."/>
        </authorList>
    </citation>
    <scope>NUCLEOTIDE SEQUENCE [LARGE SCALE GENOMIC DNA]</scope>
</reference>
<dbReference type="AlphaFoldDB" id="A0AA86N9G8"/>
<evidence type="ECO:0000313" key="2">
    <source>
        <dbReference type="EMBL" id="CAL6031080.1"/>
    </source>
</evidence>
<dbReference type="InterPro" id="IPR016024">
    <property type="entry name" value="ARM-type_fold"/>
</dbReference>
<proteinExistence type="predicted"/>
<reference evidence="1" key="1">
    <citation type="submission" date="2023-06" db="EMBL/GenBank/DDBJ databases">
        <authorList>
            <person name="Kurt Z."/>
        </authorList>
    </citation>
    <scope>NUCLEOTIDE SEQUENCE</scope>
</reference>
<dbReference type="EMBL" id="CAXDID020000119">
    <property type="protein sequence ID" value="CAL6031080.1"/>
    <property type="molecule type" value="Genomic_DNA"/>
</dbReference>
<dbReference type="EMBL" id="CATOUU010000075">
    <property type="protein sequence ID" value="CAI9915514.1"/>
    <property type="molecule type" value="Genomic_DNA"/>
</dbReference>
<name>A0AA86N9G8_9EUKA</name>
<dbReference type="Proteomes" id="UP001642409">
    <property type="component" value="Unassembled WGS sequence"/>
</dbReference>
<keyword evidence="3" id="KW-1185">Reference proteome</keyword>
<evidence type="ECO:0000313" key="1">
    <source>
        <dbReference type="EMBL" id="CAI9915514.1"/>
    </source>
</evidence>
<sequence>MNRTVYLSQMLGRIYNTSSTPKQLQNQQQSQLSSDLINQIFEMYKTNRIAALQKIKQFLVHFDRQKLLNLIWCDLNQFLPEYFEVLFYIFDSDDFKNAFVSQNTVLGEEDTTLQLGASFSQQCVWRIVLVTNQSAFSFLRFALSNIKSCAELFLLIQIICALDINGTRSLVLNAGVLEFIIDNCTYFDEIQWLYAQDLILCITNSTNTSIRNKKELIKCLVPDFAQFLFKTDFDQMIVVETFQLIKSTDKNLIQCLTTYYSLNMNEWLKQYLIDNEFINIIVNQLQFQTEQTARNCLEIFKALAYEQEALIQLEDNKDNIIKLFTHSRLIEWDEFEVTVGW</sequence>
<gene>
    <name evidence="1" type="ORF">HINF_LOCUS3159</name>
    <name evidence="2" type="ORF">HINF_LOCUS33829</name>
</gene>
<comment type="caution">
    <text evidence="1">The sequence shown here is derived from an EMBL/GenBank/DDBJ whole genome shotgun (WGS) entry which is preliminary data.</text>
</comment>
<evidence type="ECO:0000313" key="3">
    <source>
        <dbReference type="Proteomes" id="UP001642409"/>
    </source>
</evidence>
<dbReference type="SUPFAM" id="SSF48371">
    <property type="entry name" value="ARM repeat"/>
    <property type="match status" value="1"/>
</dbReference>
<protein>
    <submittedName>
        <fullName evidence="1">Armadillo-type fold</fullName>
    </submittedName>
    <submittedName>
        <fullName evidence="2">Armadillo-type_fold</fullName>
    </submittedName>
</protein>
<organism evidence="1">
    <name type="scientific">Hexamita inflata</name>
    <dbReference type="NCBI Taxonomy" id="28002"/>
    <lineage>
        <taxon>Eukaryota</taxon>
        <taxon>Metamonada</taxon>
        <taxon>Diplomonadida</taxon>
        <taxon>Hexamitidae</taxon>
        <taxon>Hexamitinae</taxon>
        <taxon>Hexamita</taxon>
    </lineage>
</organism>
<accession>A0AA86N9G8</accession>